<proteinExistence type="predicted"/>
<dbReference type="Pfam" id="PF03013">
    <property type="entry name" value="Pyr_excise"/>
    <property type="match status" value="1"/>
</dbReference>
<dbReference type="RefSeq" id="WP_312855009.1">
    <property type="nucleotide sequence ID" value="NZ_WJIF01000003.1"/>
</dbReference>
<dbReference type="AlphaFoldDB" id="A0A6I2FBJ6"/>
<sequence length="148" mass="16202">MRIWSLHPRYLDRQGLTACWREALLAQAVLAGTTRGYTRHPQLDRFRAAPDPLAAVAAYLVGVADEASDRGYRFDRTRIRETGAGVAPIPVTTGQLALEWRHLAAKLAARSPETAAAWAEVGEPDPHPLFVPVVGGVEPWERATSPVE</sequence>
<dbReference type="EMBL" id="WJIF01000003">
    <property type="protein sequence ID" value="MRG59816.1"/>
    <property type="molecule type" value="Genomic_DNA"/>
</dbReference>
<evidence type="ECO:0000313" key="2">
    <source>
        <dbReference type="Proteomes" id="UP000431080"/>
    </source>
</evidence>
<dbReference type="InterPro" id="IPR004260">
    <property type="entry name" value="Pyr-dimer_DNA_glycosylase"/>
</dbReference>
<protein>
    <submittedName>
        <fullName evidence="1">Pyrimidine dimer DNA glycosylase</fullName>
    </submittedName>
</protein>
<gene>
    <name evidence="1" type="ORF">GE115_08035</name>
</gene>
<dbReference type="Proteomes" id="UP000431080">
    <property type="component" value="Unassembled WGS sequence"/>
</dbReference>
<accession>A0A6I2FBJ6</accession>
<name>A0A6I2FBJ6_9MICO</name>
<organism evidence="1 2">
    <name type="scientific">Agromyces agglutinans</name>
    <dbReference type="NCBI Taxonomy" id="2662258"/>
    <lineage>
        <taxon>Bacteria</taxon>
        <taxon>Bacillati</taxon>
        <taxon>Actinomycetota</taxon>
        <taxon>Actinomycetes</taxon>
        <taxon>Micrococcales</taxon>
        <taxon>Microbacteriaceae</taxon>
        <taxon>Agromyces</taxon>
    </lineage>
</organism>
<keyword evidence="2" id="KW-1185">Reference proteome</keyword>
<comment type="caution">
    <text evidence="1">The sequence shown here is derived from an EMBL/GenBank/DDBJ whole genome shotgun (WGS) entry which is preliminary data.</text>
</comment>
<evidence type="ECO:0000313" key="1">
    <source>
        <dbReference type="EMBL" id="MRG59816.1"/>
    </source>
</evidence>
<reference evidence="1 2" key="1">
    <citation type="submission" date="2019-10" db="EMBL/GenBank/DDBJ databases">
        <authorList>
            <person name="Nie G."/>
            <person name="Ming H."/>
            <person name="Yi B."/>
        </authorList>
    </citation>
    <scope>NUCLEOTIDE SEQUENCE [LARGE SCALE GENOMIC DNA]</scope>
    <source>
        <strain evidence="1 2">CFH 90414</strain>
    </source>
</reference>